<proteinExistence type="predicted"/>
<evidence type="ECO:0000313" key="2">
    <source>
        <dbReference type="Proteomes" id="UP000268857"/>
    </source>
</evidence>
<dbReference type="EMBL" id="RSCJ01000001">
    <property type="protein sequence ID" value="RUR86809.1"/>
    <property type="molecule type" value="Genomic_DNA"/>
</dbReference>
<dbReference type="Proteomes" id="UP000268857">
    <property type="component" value="Unassembled WGS sequence"/>
</dbReference>
<gene>
    <name evidence="1" type="ORF">PCC6912_02520</name>
</gene>
<reference evidence="1 2" key="1">
    <citation type="journal article" date="2019" name="Genome Biol. Evol.">
        <title>Day and night: Metabolic profiles and evolutionary relationships of six axenic non-marine cyanobacteria.</title>
        <authorList>
            <person name="Will S.E."/>
            <person name="Henke P."/>
            <person name="Boedeker C."/>
            <person name="Huang S."/>
            <person name="Brinkmann H."/>
            <person name="Rohde M."/>
            <person name="Jarek M."/>
            <person name="Friedl T."/>
            <person name="Seufert S."/>
            <person name="Schumacher M."/>
            <person name="Overmann J."/>
            <person name="Neumann-Schaal M."/>
            <person name="Petersen J."/>
        </authorList>
    </citation>
    <scope>NUCLEOTIDE SEQUENCE [LARGE SCALE GENOMIC DNA]</scope>
    <source>
        <strain evidence="1 2">PCC 6912</strain>
    </source>
</reference>
<evidence type="ECO:0000313" key="1">
    <source>
        <dbReference type="EMBL" id="RUR86809.1"/>
    </source>
</evidence>
<keyword evidence="2" id="KW-1185">Reference proteome</keyword>
<dbReference type="AlphaFoldDB" id="A0A3S0Y2I7"/>
<sequence>MRVKADLVNILDIGERCSEVCWARETLTFAYPLRVYGSCYNALNLQGRTASLQDFSPPYKKL</sequence>
<comment type="caution">
    <text evidence="1">The sequence shown here is derived from an EMBL/GenBank/DDBJ whole genome shotgun (WGS) entry which is preliminary data.</text>
</comment>
<organism evidence="1 2">
    <name type="scientific">Chlorogloeopsis fritschii PCC 6912</name>
    <dbReference type="NCBI Taxonomy" id="211165"/>
    <lineage>
        <taxon>Bacteria</taxon>
        <taxon>Bacillati</taxon>
        <taxon>Cyanobacteriota</taxon>
        <taxon>Cyanophyceae</taxon>
        <taxon>Nostocales</taxon>
        <taxon>Chlorogloeopsidaceae</taxon>
        <taxon>Chlorogloeopsis</taxon>
    </lineage>
</organism>
<accession>A0A3S0Y2I7</accession>
<name>A0A3S0Y2I7_CHLFR</name>
<protein>
    <submittedName>
        <fullName evidence="1">Uncharacterized protein</fullName>
    </submittedName>
</protein>